<proteinExistence type="predicted"/>
<sequence length="91" mass="10585">MKRLKDPSDVEAKDRDDVVAQTERLLHLLKRMRYQPLEVWRPRAAELVNDIASSIGLIDQRGDRDAAGGVVTDIESSSVLSWWERLIWWVR</sequence>
<evidence type="ECO:0000313" key="1">
    <source>
        <dbReference type="EMBL" id="KKK83197.1"/>
    </source>
</evidence>
<dbReference type="EMBL" id="LAZR01052334">
    <property type="protein sequence ID" value="KKK83197.1"/>
    <property type="molecule type" value="Genomic_DNA"/>
</dbReference>
<comment type="caution">
    <text evidence="1">The sequence shown here is derived from an EMBL/GenBank/DDBJ whole genome shotgun (WGS) entry which is preliminary data.</text>
</comment>
<protein>
    <submittedName>
        <fullName evidence="1">Uncharacterized protein</fullName>
    </submittedName>
</protein>
<dbReference type="AlphaFoldDB" id="A0A0F8YP81"/>
<name>A0A0F8YP81_9ZZZZ</name>
<reference evidence="1" key="1">
    <citation type="journal article" date="2015" name="Nature">
        <title>Complex archaea that bridge the gap between prokaryotes and eukaryotes.</title>
        <authorList>
            <person name="Spang A."/>
            <person name="Saw J.H."/>
            <person name="Jorgensen S.L."/>
            <person name="Zaremba-Niedzwiedzka K."/>
            <person name="Martijn J."/>
            <person name="Lind A.E."/>
            <person name="van Eijk R."/>
            <person name="Schleper C."/>
            <person name="Guy L."/>
            <person name="Ettema T.J."/>
        </authorList>
    </citation>
    <scope>NUCLEOTIDE SEQUENCE</scope>
</reference>
<organism evidence="1">
    <name type="scientific">marine sediment metagenome</name>
    <dbReference type="NCBI Taxonomy" id="412755"/>
    <lineage>
        <taxon>unclassified sequences</taxon>
        <taxon>metagenomes</taxon>
        <taxon>ecological metagenomes</taxon>
    </lineage>
</organism>
<gene>
    <name evidence="1" type="ORF">LCGC14_2795800</name>
</gene>
<accession>A0A0F8YP81</accession>